<evidence type="ECO:0000313" key="2">
    <source>
        <dbReference type="Proteomes" id="UP000199476"/>
    </source>
</evidence>
<dbReference type="InterPro" id="IPR010368">
    <property type="entry name" value="Com_YlbF"/>
</dbReference>
<sequence>KFEEKQQECQVKQVNDNLTREDLQELKKLRRQVNDNELIADYQNSMREFQKICQVSIEKASSSLGLALNPYLVQQSC</sequence>
<dbReference type="EMBL" id="FNGO01000062">
    <property type="protein sequence ID" value="SDM55776.1"/>
    <property type="molecule type" value="Genomic_DNA"/>
</dbReference>
<name>A0A1G9U738_9FIRM</name>
<accession>A0A1G9U738</accession>
<protein>
    <submittedName>
        <fullName evidence="1">Control of competence regulator ComK, YlbF/YmcA</fullName>
    </submittedName>
</protein>
<reference evidence="1 2" key="1">
    <citation type="submission" date="2016-10" db="EMBL/GenBank/DDBJ databases">
        <authorList>
            <person name="de Groot N.N."/>
        </authorList>
    </citation>
    <scope>NUCLEOTIDE SEQUENCE [LARGE SCALE GENOMIC DNA]</scope>
    <source>
        <strain evidence="1 2">SLAS-1</strain>
    </source>
</reference>
<dbReference type="SUPFAM" id="SSF158622">
    <property type="entry name" value="YheA/YmcA-like"/>
    <property type="match status" value="1"/>
</dbReference>
<feature type="non-terminal residue" evidence="1">
    <location>
        <position position="1"/>
    </location>
</feature>
<keyword evidence="2" id="KW-1185">Reference proteome</keyword>
<dbReference type="AlphaFoldDB" id="A0A1G9U738"/>
<dbReference type="RefSeq" id="WP_143423112.1">
    <property type="nucleotide sequence ID" value="NZ_FNGO01000062.1"/>
</dbReference>
<dbReference type="InterPro" id="IPR023378">
    <property type="entry name" value="YheA/YmcA-like_dom_sf"/>
</dbReference>
<evidence type="ECO:0000313" key="1">
    <source>
        <dbReference type="EMBL" id="SDM55776.1"/>
    </source>
</evidence>
<dbReference type="Proteomes" id="UP000199476">
    <property type="component" value="Unassembled WGS sequence"/>
</dbReference>
<gene>
    <name evidence="1" type="ORF">SAMN04488692_1625</name>
</gene>
<proteinExistence type="predicted"/>
<dbReference type="Gene3D" id="1.20.1500.10">
    <property type="entry name" value="YheA/YmcA-like"/>
    <property type="match status" value="1"/>
</dbReference>
<dbReference type="Pfam" id="PF06133">
    <property type="entry name" value="Com_YlbF"/>
    <property type="match status" value="1"/>
</dbReference>
<organism evidence="1 2">
    <name type="scientific">Halarsenatibacter silvermanii</name>
    <dbReference type="NCBI Taxonomy" id="321763"/>
    <lineage>
        <taxon>Bacteria</taxon>
        <taxon>Bacillati</taxon>
        <taxon>Bacillota</taxon>
        <taxon>Clostridia</taxon>
        <taxon>Halanaerobiales</taxon>
        <taxon>Halarsenatibacteraceae</taxon>
        <taxon>Halarsenatibacter</taxon>
    </lineage>
</organism>